<dbReference type="GO" id="GO:0005634">
    <property type="term" value="C:nucleus"/>
    <property type="evidence" value="ECO:0007669"/>
    <property type="project" value="UniProtKB-ARBA"/>
</dbReference>
<dbReference type="SMART" id="SM00612">
    <property type="entry name" value="Kelch"/>
    <property type="match status" value="3"/>
</dbReference>
<dbReference type="EMBL" id="GCKF01033086">
    <property type="protein sequence ID" value="JAG97449.1"/>
    <property type="molecule type" value="Transcribed_RNA"/>
</dbReference>
<dbReference type="AlphaFoldDB" id="A0A0D6R3S6"/>
<dbReference type="PANTHER" id="PTHR46122:SF5">
    <property type="entry name" value="F-BOX DOMAIN-CONTAINING PROTEIN"/>
    <property type="match status" value="1"/>
</dbReference>
<keyword evidence="2" id="KW-0677">Repeat</keyword>
<organism evidence="4">
    <name type="scientific">Araucaria cunninghamii</name>
    <name type="common">Hoop pine</name>
    <name type="synonym">Moreton Bay pine</name>
    <dbReference type="NCBI Taxonomy" id="56994"/>
    <lineage>
        <taxon>Eukaryota</taxon>
        <taxon>Viridiplantae</taxon>
        <taxon>Streptophyta</taxon>
        <taxon>Embryophyta</taxon>
        <taxon>Tracheophyta</taxon>
        <taxon>Spermatophyta</taxon>
        <taxon>Pinopsida</taxon>
        <taxon>Pinidae</taxon>
        <taxon>Conifers II</taxon>
        <taxon>Araucariales</taxon>
        <taxon>Araucariaceae</taxon>
        <taxon>Araucaria</taxon>
    </lineage>
</organism>
<evidence type="ECO:0000256" key="3">
    <source>
        <dbReference type="SAM" id="MobiDB-lite"/>
    </source>
</evidence>
<evidence type="ECO:0008006" key="5">
    <source>
        <dbReference type="Google" id="ProtNLM"/>
    </source>
</evidence>
<feature type="compositionally biased region" description="Polar residues" evidence="3">
    <location>
        <begin position="63"/>
        <end position="73"/>
    </location>
</feature>
<accession>A0A0D6R3S6</accession>
<dbReference type="InterPro" id="IPR052439">
    <property type="entry name" value="F-box/Kelch-repeat"/>
</dbReference>
<dbReference type="SUPFAM" id="SSF117281">
    <property type="entry name" value="Kelch motif"/>
    <property type="match status" value="1"/>
</dbReference>
<protein>
    <recommendedName>
        <fullName evidence="5">F-box domain-containing protein</fullName>
    </recommendedName>
</protein>
<feature type="region of interest" description="Disordered" evidence="3">
    <location>
        <begin position="36"/>
        <end position="73"/>
    </location>
</feature>
<dbReference type="Gene3D" id="2.120.10.80">
    <property type="entry name" value="Kelch-type beta propeller"/>
    <property type="match status" value="1"/>
</dbReference>
<keyword evidence="1" id="KW-0880">Kelch repeat</keyword>
<dbReference type="Pfam" id="PF01344">
    <property type="entry name" value="Kelch_1"/>
    <property type="match status" value="2"/>
</dbReference>
<evidence type="ECO:0000313" key="4">
    <source>
        <dbReference type="EMBL" id="JAG97449.1"/>
    </source>
</evidence>
<dbReference type="FunFam" id="2.120.10.80:FF:000007">
    <property type="entry name" value="F-box/kelch-repeat protein SKIP11"/>
    <property type="match status" value="1"/>
</dbReference>
<sequence>MRLHNYNLRPRNGLVRIEGQSRKRPNGKFIESSVRGIGTRRPASSSASARKKKKIKNALHGGLSQNGVHGSDVTNRVQQNCPVAMEEEKGTEGKGGLNDWAVAVEEENDIEGKGEGHREKVGSDYEPQDADYSFMPGLNDELALLCLARASRAEYGKFFSINKRYLTLSQSGDLYKMRRKMGIYEQWVYMLASGQFEWCAFDPKSGLWRSLPRLPSDSCFAASDKESLCAGTQVLVLGREIEGLVIWRYELVTNQWFKGPSMITPRCLFASASCADFAFVAGGFRPNGEILKCAEKYNPDKKTWERLPDMHKARKLCSGCFMDNKFFVIGGTGGGTGEVGDLTCGEFYDTEKKIWELIPGMVPQSSSSSIARAPPLVAVVNNELYALDASTNQLKFYIKKTNEWKVLGQVPVRADSNSGWGVAFKSLGDQLLLMGGTNGYGISIYTSHPEPNKSEATWHFLTRVAGSVGPFVFNCAIMST</sequence>
<dbReference type="InterPro" id="IPR015915">
    <property type="entry name" value="Kelch-typ_b-propeller"/>
</dbReference>
<dbReference type="InterPro" id="IPR006652">
    <property type="entry name" value="Kelch_1"/>
</dbReference>
<evidence type="ECO:0000256" key="1">
    <source>
        <dbReference type="ARBA" id="ARBA00022441"/>
    </source>
</evidence>
<name>A0A0D6R3S6_ARACU</name>
<evidence type="ECO:0000256" key="2">
    <source>
        <dbReference type="ARBA" id="ARBA00022737"/>
    </source>
</evidence>
<reference evidence="4" key="1">
    <citation type="submission" date="2015-03" db="EMBL/GenBank/DDBJ databases">
        <title>A transcriptome of Araucaria cunninghamii, an australian fine timber species.</title>
        <authorList>
            <person name="Jing Yi C.J.Y."/>
            <person name="Yin San L.Y.S."/>
            <person name="Abdul Karim S.S."/>
            <person name="Wan Azmi N.N."/>
            <person name="Hercus R.R."/>
            <person name="Croft L.L."/>
        </authorList>
    </citation>
    <scope>NUCLEOTIDE SEQUENCE</scope>
    <source>
        <strain evidence="4">MI0301</strain>
        <tissue evidence="4">Leaf</tissue>
    </source>
</reference>
<proteinExistence type="predicted"/>
<dbReference type="PANTHER" id="PTHR46122">
    <property type="entry name" value="GALACTOSE OXIDASE/KELCH REPEAT PROTEIN-RELATED"/>
    <property type="match status" value="1"/>
</dbReference>